<sequence length="217" mass="24123">MNTLKQYGWVLQVVGAALLVALALFLQFGNGEDIIVPFLGGVIIIAAVIRLIPYVKTQKNDLIKTINIIEITIDVGIGLTLILVELLVDQGLGNLFGYLIGIYLMLRGSVHFYGVSSHKEQSDLPIYFFHIAALIVGSFVFFQGNFTPAVLIYIILFFSVVAAGYLSWGGYKGYKVYRYQKTMTMPDQAHVDEPTVEKRVPTQPEPEVEEPVQDHVA</sequence>
<evidence type="ECO:0000256" key="1">
    <source>
        <dbReference type="SAM" id="MobiDB-lite"/>
    </source>
</evidence>
<evidence type="ECO:0000313" key="3">
    <source>
        <dbReference type="EMBL" id="QMS85722.1"/>
    </source>
</evidence>
<feature type="region of interest" description="Disordered" evidence="1">
    <location>
        <begin position="190"/>
        <end position="217"/>
    </location>
</feature>
<evidence type="ECO:0000313" key="4">
    <source>
        <dbReference type="Proteomes" id="UP000514720"/>
    </source>
</evidence>
<evidence type="ECO:0008006" key="5">
    <source>
        <dbReference type="Google" id="ProtNLM"/>
    </source>
</evidence>
<feature type="transmembrane region" description="Helical" evidence="2">
    <location>
        <begin position="150"/>
        <end position="171"/>
    </location>
</feature>
<accession>A0A7L7KTT7</accession>
<name>A0A7L7KTT7_9MOLU</name>
<reference evidence="3 4" key="1">
    <citation type="submission" date="2020-02" db="EMBL/GenBank/DDBJ databases">
        <authorList>
            <person name="Zheng R.K."/>
            <person name="Sun C.M."/>
        </authorList>
    </citation>
    <scope>NUCLEOTIDE SEQUENCE [LARGE SCALE GENOMIC DNA]</scope>
    <source>
        <strain evidence="4">zrk13</strain>
    </source>
</reference>
<dbReference type="EMBL" id="CP048914">
    <property type="protein sequence ID" value="QMS85722.1"/>
    <property type="molecule type" value="Genomic_DNA"/>
</dbReference>
<feature type="transmembrane region" description="Helical" evidence="2">
    <location>
        <begin position="95"/>
        <end position="114"/>
    </location>
</feature>
<dbReference type="RefSeq" id="WP_258877527.1">
    <property type="nucleotide sequence ID" value="NZ_CP048914.1"/>
</dbReference>
<feature type="transmembrane region" description="Helical" evidence="2">
    <location>
        <begin position="34"/>
        <end position="53"/>
    </location>
</feature>
<evidence type="ECO:0000256" key="2">
    <source>
        <dbReference type="SAM" id="Phobius"/>
    </source>
</evidence>
<keyword evidence="2" id="KW-0472">Membrane</keyword>
<dbReference type="KEGG" id="xcl:G4Z02_08180"/>
<feature type="transmembrane region" description="Helical" evidence="2">
    <location>
        <begin position="7"/>
        <end position="28"/>
    </location>
</feature>
<protein>
    <recommendedName>
        <fullName evidence="5">DUF308 domain-containing protein</fullName>
    </recommendedName>
</protein>
<keyword evidence="4" id="KW-1185">Reference proteome</keyword>
<keyword evidence="2" id="KW-1133">Transmembrane helix</keyword>
<proteinExistence type="predicted"/>
<keyword evidence="2" id="KW-0812">Transmembrane</keyword>
<feature type="transmembrane region" description="Helical" evidence="2">
    <location>
        <begin position="126"/>
        <end position="144"/>
    </location>
</feature>
<dbReference type="AlphaFoldDB" id="A0A7L7KTT7"/>
<organism evidence="3 4">
    <name type="scientific">Candidatus Xianfuyuplasma coldseepsis</name>
    <dbReference type="NCBI Taxonomy" id="2782163"/>
    <lineage>
        <taxon>Bacteria</taxon>
        <taxon>Bacillati</taxon>
        <taxon>Mycoplasmatota</taxon>
        <taxon>Mollicutes</taxon>
        <taxon>Candidatus Izemoplasmatales</taxon>
        <taxon>Candidatus Izemoplasmataceae</taxon>
        <taxon>Candidatus Xianfuyuplasma</taxon>
    </lineage>
</organism>
<gene>
    <name evidence="3" type="ORF">G4Z02_08180</name>
</gene>
<feature type="transmembrane region" description="Helical" evidence="2">
    <location>
        <begin position="65"/>
        <end position="83"/>
    </location>
</feature>
<dbReference type="Proteomes" id="UP000514720">
    <property type="component" value="Chromosome"/>
</dbReference>
<feature type="compositionally biased region" description="Basic and acidic residues" evidence="1">
    <location>
        <begin position="190"/>
        <end position="200"/>
    </location>
</feature>